<sequence length="148" mass="16685">MSKIYGVKELLGDSACPECRKAGGDKTGNHLQHWKNTETGEEWTHCNRCGHGEKVTDANRADIESVRQIKRELTDEEREAILAEANELPIMALTTRGITRAVAERYGVRCGLSSVNREPISHFYPKHKDGVIVSYKIRNLDPKSFYAI</sequence>
<evidence type="ECO:0000313" key="1">
    <source>
        <dbReference type="EMBL" id="MCS5737178.1"/>
    </source>
</evidence>
<keyword evidence="2" id="KW-1185">Reference proteome</keyword>
<comment type="caution">
    <text evidence="1">The sequence shown here is derived from an EMBL/GenBank/DDBJ whole genome shotgun (WGS) entry which is preliminary data.</text>
</comment>
<feature type="non-terminal residue" evidence="1">
    <location>
        <position position="148"/>
    </location>
</feature>
<accession>A0ABT2HB67</accession>
<dbReference type="Proteomes" id="UP001165586">
    <property type="component" value="Unassembled WGS sequence"/>
</dbReference>
<proteinExistence type="predicted"/>
<dbReference type="EMBL" id="JANLCJ010000476">
    <property type="protein sequence ID" value="MCS5737178.1"/>
    <property type="molecule type" value="Genomic_DNA"/>
</dbReference>
<dbReference type="RefSeq" id="WP_407933090.1">
    <property type="nucleotide sequence ID" value="NZ_JANLCJ010000476.1"/>
</dbReference>
<evidence type="ECO:0000313" key="2">
    <source>
        <dbReference type="Proteomes" id="UP001165586"/>
    </source>
</evidence>
<gene>
    <name evidence="1" type="ORF">N1032_25960</name>
</gene>
<evidence type="ECO:0008006" key="3">
    <source>
        <dbReference type="Google" id="ProtNLM"/>
    </source>
</evidence>
<organism evidence="1 2">
    <name type="scientific">Herbiconiux daphne</name>
    <dbReference type="NCBI Taxonomy" id="2970914"/>
    <lineage>
        <taxon>Bacteria</taxon>
        <taxon>Bacillati</taxon>
        <taxon>Actinomycetota</taxon>
        <taxon>Actinomycetes</taxon>
        <taxon>Micrococcales</taxon>
        <taxon>Microbacteriaceae</taxon>
        <taxon>Herbiconiux</taxon>
    </lineage>
</organism>
<reference evidence="1" key="1">
    <citation type="submission" date="2022-08" db="EMBL/GenBank/DDBJ databases">
        <authorList>
            <person name="Deng Y."/>
            <person name="Han X.-F."/>
            <person name="Zhang Y.-Q."/>
        </authorList>
    </citation>
    <scope>NUCLEOTIDE SEQUENCE</scope>
    <source>
        <strain evidence="1">CPCC 203386</strain>
    </source>
</reference>
<name>A0ABT2HB67_9MICO</name>
<protein>
    <recommendedName>
        <fullName evidence="3">HNH endonuclease</fullName>
    </recommendedName>
</protein>